<comment type="function">
    <text evidence="5">Involved in formation and maintenance of cell shape.</text>
</comment>
<evidence type="ECO:0000256" key="1">
    <source>
        <dbReference type="ARBA" id="ARBA00009369"/>
    </source>
</evidence>
<dbReference type="PIRSF" id="PIRSF038471">
    <property type="entry name" value="MreC"/>
    <property type="match status" value="1"/>
</dbReference>
<evidence type="ECO:0000256" key="3">
    <source>
        <dbReference type="ARBA" id="ARBA00022960"/>
    </source>
</evidence>
<dbReference type="EMBL" id="JOJZ01000019">
    <property type="protein sequence ID" value="KID41572.1"/>
    <property type="molecule type" value="Genomic_DNA"/>
</dbReference>
<dbReference type="NCBIfam" id="TIGR00219">
    <property type="entry name" value="mreC"/>
    <property type="match status" value="1"/>
</dbReference>
<dbReference type="GO" id="GO:0005886">
    <property type="term" value="C:plasma membrane"/>
    <property type="evidence" value="ECO:0007669"/>
    <property type="project" value="TreeGrafter"/>
</dbReference>
<reference evidence="8 9" key="1">
    <citation type="submission" date="2014-06" db="EMBL/GenBank/DDBJ databases">
        <title>Functional and comparative genomic analyses of the Drosophila gut microbiota identify candidate symbiosis factors.</title>
        <authorList>
            <person name="Newell P.D."/>
            <person name="Chaston J.M."/>
            <person name="Douglas A.E."/>
        </authorList>
    </citation>
    <scope>NUCLEOTIDE SEQUENCE [LARGE SCALE GENOMIC DNA]</scope>
    <source>
        <strain evidence="8 9">DmCS_002</strain>
    </source>
</reference>
<sequence>MHKFFSSRKLVIIVVCLIIGLGLISGSVAVRKNRATPPLIQQVGNDVVGFGDRIVSIPANGVGSLFGATGNLLNTYQENNHLKGQVEQLAQTQVKNQALENENTKLRQQLDIKGTPTDYKSINASVITRTPSSWLNQLIINKGSASGVQKNMSVIVNSGLVGRVAEVNKTNSKVELITDKGDNASRFSVQVQGQKKVVNGLIDGYNRDTNELVMGSVTNQDKIKTGTKVMTNGLGGVTPKGLFVGKVAGTKQNSDGISEKVNIKPAANMDDIEAVTVIGKKD</sequence>
<evidence type="ECO:0000259" key="7">
    <source>
        <dbReference type="Pfam" id="PF04085"/>
    </source>
</evidence>
<dbReference type="InterPro" id="IPR007221">
    <property type="entry name" value="MreC"/>
</dbReference>
<dbReference type="PANTHER" id="PTHR34138:SF1">
    <property type="entry name" value="CELL SHAPE-DETERMINING PROTEIN MREC"/>
    <property type="match status" value="1"/>
</dbReference>
<name>A0A0C1PLG0_9LACO</name>
<evidence type="ECO:0000256" key="5">
    <source>
        <dbReference type="PIRNR" id="PIRNR038471"/>
    </source>
</evidence>
<proteinExistence type="inferred from homology"/>
<evidence type="ECO:0000313" key="8">
    <source>
        <dbReference type="EMBL" id="KID41572.1"/>
    </source>
</evidence>
<evidence type="ECO:0000313" key="9">
    <source>
        <dbReference type="Proteomes" id="UP000031397"/>
    </source>
</evidence>
<protein>
    <recommendedName>
        <fullName evidence="2 5">Cell shape-determining protein MreC</fullName>
    </recommendedName>
    <alternativeName>
        <fullName evidence="4 5">Cell shape protein MreC</fullName>
    </alternativeName>
</protein>
<dbReference type="GO" id="GO:0008360">
    <property type="term" value="P:regulation of cell shape"/>
    <property type="evidence" value="ECO:0007669"/>
    <property type="project" value="UniProtKB-KW"/>
</dbReference>
<keyword evidence="6" id="KW-0175">Coiled coil</keyword>
<organism evidence="8 9">
    <name type="scientific">Fructilactobacillus fructivorans</name>
    <dbReference type="NCBI Taxonomy" id="1614"/>
    <lineage>
        <taxon>Bacteria</taxon>
        <taxon>Bacillati</taxon>
        <taxon>Bacillota</taxon>
        <taxon>Bacilli</taxon>
        <taxon>Lactobacillales</taxon>
        <taxon>Lactobacillaceae</taxon>
        <taxon>Fructilactobacillus</taxon>
    </lineage>
</organism>
<accession>A0A0C1PLG0</accession>
<dbReference type="InterPro" id="IPR042175">
    <property type="entry name" value="Cell/Rod_MreC_2"/>
</dbReference>
<comment type="caution">
    <text evidence="8">The sequence shown here is derived from an EMBL/GenBank/DDBJ whole genome shotgun (WGS) entry which is preliminary data.</text>
</comment>
<dbReference type="RefSeq" id="WP_039144306.1">
    <property type="nucleotide sequence ID" value="NZ_JOJZ01000019.1"/>
</dbReference>
<evidence type="ECO:0000256" key="6">
    <source>
        <dbReference type="SAM" id="Coils"/>
    </source>
</evidence>
<dbReference type="GeneID" id="74913479"/>
<feature type="coiled-coil region" evidence="6">
    <location>
        <begin position="82"/>
        <end position="109"/>
    </location>
</feature>
<gene>
    <name evidence="8" type="ORF">LfDm3_0814</name>
</gene>
<dbReference type="AlphaFoldDB" id="A0A0C1PLG0"/>
<evidence type="ECO:0000256" key="4">
    <source>
        <dbReference type="ARBA" id="ARBA00032089"/>
    </source>
</evidence>
<dbReference type="InterPro" id="IPR055342">
    <property type="entry name" value="MreC_beta-barrel_core"/>
</dbReference>
<dbReference type="PANTHER" id="PTHR34138">
    <property type="entry name" value="CELL SHAPE-DETERMINING PROTEIN MREC"/>
    <property type="match status" value="1"/>
</dbReference>
<dbReference type="Pfam" id="PF04085">
    <property type="entry name" value="MreC"/>
    <property type="match status" value="1"/>
</dbReference>
<keyword evidence="3 5" id="KW-0133">Cell shape</keyword>
<feature type="domain" description="Rod shape-determining protein MreC beta-barrel core" evidence="7">
    <location>
        <begin position="126"/>
        <end position="278"/>
    </location>
</feature>
<dbReference type="Gene3D" id="2.40.10.340">
    <property type="entry name" value="Rod shape-determining protein MreC, domain 1"/>
    <property type="match status" value="1"/>
</dbReference>
<dbReference type="Proteomes" id="UP000031397">
    <property type="component" value="Unassembled WGS sequence"/>
</dbReference>
<comment type="similarity">
    <text evidence="1 5">Belongs to the MreC family.</text>
</comment>
<dbReference type="Gene3D" id="1.20.5.490">
    <property type="entry name" value="Single helix bin"/>
    <property type="match status" value="1"/>
</dbReference>
<evidence type="ECO:0000256" key="2">
    <source>
        <dbReference type="ARBA" id="ARBA00013855"/>
    </source>
</evidence>
<dbReference type="InterPro" id="IPR042177">
    <property type="entry name" value="Cell/Rod_1"/>
</dbReference>
<dbReference type="PATRIC" id="fig|1614.7.peg.770"/>
<dbReference type="Gene3D" id="2.40.10.350">
    <property type="entry name" value="Rod shape-determining protein MreC, domain 2"/>
    <property type="match status" value="1"/>
</dbReference>
<keyword evidence="9" id="KW-1185">Reference proteome</keyword>
<dbReference type="OrthoDB" id="9792313at2"/>